<name>A0A1G8YI22_9MICC</name>
<dbReference type="EMBL" id="FNEI01000025">
    <property type="protein sequence ID" value="SDK02396.1"/>
    <property type="molecule type" value="Genomic_DNA"/>
</dbReference>
<evidence type="ECO:0000313" key="1">
    <source>
        <dbReference type="EMBL" id="SDK02396.1"/>
    </source>
</evidence>
<protein>
    <submittedName>
        <fullName evidence="1">Uncharacterized protein</fullName>
    </submittedName>
</protein>
<sequence>MLVHSMCMFLWKAKFFPLEWVPELGKHFEQGVDQKYFPAPAIHSLNAG</sequence>
<proteinExistence type="predicted"/>
<dbReference type="STRING" id="1045773.SAMN05216555_12511"/>
<gene>
    <name evidence="1" type="ORF">SAMN05216555_12511</name>
</gene>
<accession>A0A1G8YI22</accession>
<evidence type="ECO:0000313" key="2">
    <source>
        <dbReference type="Proteomes" id="UP000182130"/>
    </source>
</evidence>
<dbReference type="Proteomes" id="UP000182130">
    <property type="component" value="Unassembled WGS sequence"/>
</dbReference>
<reference evidence="2" key="1">
    <citation type="submission" date="2016-10" db="EMBL/GenBank/DDBJ databases">
        <authorList>
            <person name="Varghese N."/>
            <person name="Submissions S."/>
        </authorList>
    </citation>
    <scope>NUCLEOTIDE SEQUENCE [LARGE SCALE GENOMIC DNA]</scope>
    <source>
        <strain evidence="2">CGMCC 1.10783</strain>
    </source>
</reference>
<keyword evidence="2" id="KW-1185">Reference proteome</keyword>
<organism evidence="1 2">
    <name type="scientific">Arthrobacter cupressi</name>
    <dbReference type="NCBI Taxonomy" id="1045773"/>
    <lineage>
        <taxon>Bacteria</taxon>
        <taxon>Bacillati</taxon>
        <taxon>Actinomycetota</taxon>
        <taxon>Actinomycetes</taxon>
        <taxon>Micrococcales</taxon>
        <taxon>Micrococcaceae</taxon>
        <taxon>Arthrobacter</taxon>
    </lineage>
</organism>
<dbReference type="AlphaFoldDB" id="A0A1G8YI22"/>